<evidence type="ECO:0000256" key="2">
    <source>
        <dbReference type="ARBA" id="ARBA00022692"/>
    </source>
</evidence>
<dbReference type="EMBL" id="VWSJ01000001">
    <property type="protein sequence ID" value="MSN95594.1"/>
    <property type="molecule type" value="Genomic_DNA"/>
</dbReference>
<evidence type="ECO:0000256" key="5">
    <source>
        <dbReference type="SAM" id="Phobius"/>
    </source>
</evidence>
<dbReference type="InterPro" id="IPR038770">
    <property type="entry name" value="Na+/solute_symporter_sf"/>
</dbReference>
<keyword evidence="7" id="KW-1185">Reference proteome</keyword>
<evidence type="ECO:0000256" key="3">
    <source>
        <dbReference type="ARBA" id="ARBA00022989"/>
    </source>
</evidence>
<dbReference type="InterPro" id="IPR004710">
    <property type="entry name" value="Bilac:Na_transpt"/>
</dbReference>
<evidence type="ECO:0000256" key="4">
    <source>
        <dbReference type="ARBA" id="ARBA00023136"/>
    </source>
</evidence>
<proteinExistence type="predicted"/>
<reference evidence="6 7" key="2">
    <citation type="submission" date="2020-03" db="EMBL/GenBank/DDBJ databases">
        <title>Campylobacter portucalensis sp. nov., a new species of Campylobacter isolated from the reproductive tract of bulls.</title>
        <authorList>
            <person name="Silva M.F."/>
            <person name="Pereira G."/>
            <person name="Carneiro C."/>
            <person name="Hemphill A."/>
            <person name="Mateus L."/>
            <person name="Lopes-Da-Costa L."/>
            <person name="Silva E."/>
        </authorList>
    </citation>
    <scope>NUCLEOTIDE SEQUENCE [LARGE SCALE GENOMIC DNA]</scope>
    <source>
        <strain evidence="6 7">FMV-PI01</strain>
    </source>
</reference>
<feature type="transmembrane region" description="Helical" evidence="5">
    <location>
        <begin position="29"/>
        <end position="53"/>
    </location>
</feature>
<name>A0A6L5WF95_9BACT</name>
<dbReference type="GO" id="GO:0016020">
    <property type="term" value="C:membrane"/>
    <property type="evidence" value="ECO:0007669"/>
    <property type="project" value="UniProtKB-SubCell"/>
</dbReference>
<accession>A0A6L5WF95</accession>
<dbReference type="PANTHER" id="PTHR10361">
    <property type="entry name" value="SODIUM-BILE ACID COTRANSPORTER"/>
    <property type="match status" value="1"/>
</dbReference>
<protein>
    <submittedName>
        <fullName evidence="6">Uncharacterized protein</fullName>
    </submittedName>
</protein>
<keyword evidence="2 5" id="KW-0812">Transmembrane</keyword>
<dbReference type="Pfam" id="PF01758">
    <property type="entry name" value="SBF"/>
    <property type="match status" value="1"/>
</dbReference>
<evidence type="ECO:0000256" key="1">
    <source>
        <dbReference type="ARBA" id="ARBA00004141"/>
    </source>
</evidence>
<evidence type="ECO:0000313" key="6">
    <source>
        <dbReference type="EMBL" id="MSN95594.1"/>
    </source>
</evidence>
<keyword evidence="3 5" id="KW-1133">Transmembrane helix</keyword>
<dbReference type="InterPro" id="IPR002657">
    <property type="entry name" value="BilAc:Na_symport/Acr3"/>
</dbReference>
<evidence type="ECO:0000313" key="7">
    <source>
        <dbReference type="Proteomes" id="UP000476338"/>
    </source>
</evidence>
<keyword evidence="4 5" id="KW-0472">Membrane</keyword>
<dbReference type="AlphaFoldDB" id="A0A6L5WF95"/>
<reference evidence="6 7" key="1">
    <citation type="submission" date="2019-09" db="EMBL/GenBank/DDBJ databases">
        <authorList>
            <person name="Silva M."/>
            <person name="Pereira G."/>
            <person name="Lopes-Da-Costa L."/>
            <person name="Silva E."/>
        </authorList>
    </citation>
    <scope>NUCLEOTIDE SEQUENCE [LARGE SCALE GENOMIC DNA]</scope>
    <source>
        <strain evidence="6 7">FMV-PI01</strain>
    </source>
</reference>
<feature type="transmembrane region" description="Helical" evidence="5">
    <location>
        <begin position="65"/>
        <end position="83"/>
    </location>
</feature>
<dbReference type="PANTHER" id="PTHR10361:SF28">
    <property type="entry name" value="P3 PROTEIN-RELATED"/>
    <property type="match status" value="1"/>
</dbReference>
<dbReference type="RefSeq" id="WP_154569870.1">
    <property type="nucleotide sequence ID" value="NZ_VWSJ01000001.1"/>
</dbReference>
<dbReference type="Proteomes" id="UP000476338">
    <property type="component" value="Unassembled WGS sequence"/>
</dbReference>
<organism evidence="6 7">
    <name type="scientific">Campylobacter portucalensis</name>
    <dbReference type="NCBI Taxonomy" id="2608384"/>
    <lineage>
        <taxon>Bacteria</taxon>
        <taxon>Pseudomonadati</taxon>
        <taxon>Campylobacterota</taxon>
        <taxon>Epsilonproteobacteria</taxon>
        <taxon>Campylobacterales</taxon>
        <taxon>Campylobacteraceae</taxon>
        <taxon>Campylobacter</taxon>
    </lineage>
</organism>
<comment type="caution">
    <text evidence="6">The sequence shown here is derived from an EMBL/GenBank/DDBJ whole genome shotgun (WGS) entry which is preliminary data.</text>
</comment>
<sequence>MRLLVAITSCTTFLSPFLTKILISKSIDINLLNMFLSIVWVVILPIILGVLFHKFLPKFTNLIQEILPIISAFVITFMVIVAVN</sequence>
<dbReference type="Gene3D" id="1.20.1530.20">
    <property type="match status" value="1"/>
</dbReference>
<comment type="subcellular location">
    <subcellularLocation>
        <location evidence="1">Membrane</location>
        <topology evidence="1">Multi-pass membrane protein</topology>
    </subcellularLocation>
</comment>
<gene>
    <name evidence="6" type="ORF">F1B92_00005</name>
</gene>